<sequence>MRKIRNREKIYVKLRNLPLAEERKILYTENICLTFVLHQKGGSTRAHCVPAWTGTET</sequence>
<organism evidence="1 2">
    <name type="scientific">Pseudoflavonifractor capillosus ATCC 29799</name>
    <dbReference type="NCBI Taxonomy" id="411467"/>
    <lineage>
        <taxon>Bacteria</taxon>
        <taxon>Bacillati</taxon>
        <taxon>Bacillota</taxon>
        <taxon>Clostridia</taxon>
        <taxon>Eubacteriales</taxon>
        <taxon>Oscillospiraceae</taxon>
        <taxon>Pseudoflavonifractor</taxon>
    </lineage>
</organism>
<evidence type="ECO:0000313" key="2">
    <source>
        <dbReference type="Proteomes" id="UP000003639"/>
    </source>
</evidence>
<reference evidence="1 2" key="2">
    <citation type="submission" date="2007-06" db="EMBL/GenBank/DDBJ databases">
        <title>Draft genome sequence of Pseudoflavonifractor capillosus ATCC 29799.</title>
        <authorList>
            <person name="Sudarsanam P."/>
            <person name="Ley R."/>
            <person name="Guruge J."/>
            <person name="Turnbaugh P.J."/>
            <person name="Mahowald M."/>
            <person name="Liep D."/>
            <person name="Gordon J."/>
        </authorList>
    </citation>
    <scope>NUCLEOTIDE SEQUENCE [LARGE SCALE GENOMIC DNA]</scope>
    <source>
        <strain evidence="1 2">ATCC 29799</strain>
    </source>
</reference>
<gene>
    <name evidence="1" type="ORF">BACCAP_04456</name>
</gene>
<dbReference type="Proteomes" id="UP000003639">
    <property type="component" value="Unassembled WGS sequence"/>
</dbReference>
<evidence type="ECO:0000313" key="1">
    <source>
        <dbReference type="EMBL" id="EDM97976.1"/>
    </source>
</evidence>
<dbReference type="AlphaFoldDB" id="A6P1T4"/>
<dbReference type="STRING" id="411467.BACCAP_04456"/>
<proteinExistence type="predicted"/>
<protein>
    <submittedName>
        <fullName evidence="1">Uncharacterized protein</fullName>
    </submittedName>
</protein>
<comment type="caution">
    <text evidence="1">The sequence shown here is derived from an EMBL/GenBank/DDBJ whole genome shotgun (WGS) entry which is preliminary data.</text>
</comment>
<accession>A6P1T4</accession>
<keyword evidence="2" id="KW-1185">Reference proteome</keyword>
<reference evidence="1 2" key="1">
    <citation type="submission" date="2007-04" db="EMBL/GenBank/DDBJ databases">
        <authorList>
            <person name="Fulton L."/>
            <person name="Clifton S."/>
            <person name="Fulton B."/>
            <person name="Xu J."/>
            <person name="Minx P."/>
            <person name="Pepin K.H."/>
            <person name="Johnson M."/>
            <person name="Thiruvilangam P."/>
            <person name="Bhonagiri V."/>
            <person name="Nash W.E."/>
            <person name="Mardis E.R."/>
            <person name="Wilson R.K."/>
        </authorList>
    </citation>
    <scope>NUCLEOTIDE SEQUENCE [LARGE SCALE GENOMIC DNA]</scope>
    <source>
        <strain evidence="1 2">ATCC 29799</strain>
    </source>
</reference>
<dbReference type="EMBL" id="AAXG02000047">
    <property type="protein sequence ID" value="EDM97976.1"/>
    <property type="molecule type" value="Genomic_DNA"/>
</dbReference>
<name>A6P1T4_9FIRM</name>